<dbReference type="RefSeq" id="WP_128196515.1">
    <property type="nucleotide sequence ID" value="NZ_SACJ01000009.1"/>
</dbReference>
<accession>A0A3S2V2G5</accession>
<sequence>MTRILKNNKSILENYKLLGELINEHLELLNDDSKKQQKTLEICHIGKFLLFFDNLKIDEVTEKPDFILFDANQRIGIEHQIVVDGKSKEREGFFRNIFLLAETELQKDIELPNFLASCYIQPYENFKLNEKRYLIETIKTVVKEYILNDHFVENPIIERIYKQPHSKKNIVANMGAWWQKQVNIDIIENSIRKKETKISSYKESGINIQWLLLVIGSNGESSFEMDENLILEMKTQFDKVYVLEDFNNRLFELK</sequence>
<keyword evidence="2" id="KW-1185">Reference proteome</keyword>
<dbReference type="Proteomes" id="UP000285211">
    <property type="component" value="Unassembled WGS sequence"/>
</dbReference>
<dbReference type="OrthoDB" id="881095at2"/>
<evidence type="ECO:0000313" key="1">
    <source>
        <dbReference type="EMBL" id="RVT73990.1"/>
    </source>
</evidence>
<evidence type="ECO:0000313" key="2">
    <source>
        <dbReference type="Proteomes" id="UP000285211"/>
    </source>
</evidence>
<protein>
    <submittedName>
        <fullName evidence="1">Uncharacterized protein</fullName>
    </submittedName>
</protein>
<gene>
    <name evidence="1" type="ORF">EOD40_13810</name>
</gene>
<dbReference type="EMBL" id="SACJ01000009">
    <property type="protein sequence ID" value="RVT73990.1"/>
    <property type="molecule type" value="Genomic_DNA"/>
</dbReference>
<organism evidence="1 2">
    <name type="scientific">Flavobacterium sufflavum</name>
    <dbReference type="NCBI Taxonomy" id="1921138"/>
    <lineage>
        <taxon>Bacteria</taxon>
        <taxon>Pseudomonadati</taxon>
        <taxon>Bacteroidota</taxon>
        <taxon>Flavobacteriia</taxon>
        <taxon>Flavobacteriales</taxon>
        <taxon>Flavobacteriaceae</taxon>
        <taxon>Flavobacterium</taxon>
    </lineage>
</organism>
<proteinExistence type="predicted"/>
<comment type="caution">
    <text evidence="1">The sequence shown here is derived from an EMBL/GenBank/DDBJ whole genome shotgun (WGS) entry which is preliminary data.</text>
</comment>
<dbReference type="AlphaFoldDB" id="A0A3S2V2G5"/>
<reference evidence="1 2" key="1">
    <citation type="submission" date="2019-01" db="EMBL/GenBank/DDBJ databases">
        <authorList>
            <person name="Chen W.-M."/>
        </authorList>
    </citation>
    <scope>NUCLEOTIDE SEQUENCE [LARGE SCALE GENOMIC DNA]</scope>
    <source>
        <strain evidence="1 2">BBQ-12</strain>
    </source>
</reference>
<name>A0A3S2V2G5_9FLAO</name>